<reference evidence="1" key="2">
    <citation type="journal article" date="2015" name="Fish Shellfish Immunol.">
        <title>Early steps in the European eel (Anguilla anguilla)-Vibrio vulnificus interaction in the gills: Role of the RtxA13 toxin.</title>
        <authorList>
            <person name="Callol A."/>
            <person name="Pajuelo D."/>
            <person name="Ebbesson L."/>
            <person name="Teles M."/>
            <person name="MacKenzie S."/>
            <person name="Amaro C."/>
        </authorList>
    </citation>
    <scope>NUCLEOTIDE SEQUENCE</scope>
</reference>
<sequence>MGTFPRQHVTFTFTNTHLYQETYYRSRNRKAGQRNTYIPIQIGHIHAYSINLDCERAIHTYVRPVHVVHAYIHRAK</sequence>
<reference evidence="1" key="1">
    <citation type="submission" date="2014-11" db="EMBL/GenBank/DDBJ databases">
        <authorList>
            <person name="Amaro Gonzalez C."/>
        </authorList>
    </citation>
    <scope>NUCLEOTIDE SEQUENCE</scope>
</reference>
<dbReference type="EMBL" id="GBXM01045963">
    <property type="protein sequence ID" value="JAH62614.1"/>
    <property type="molecule type" value="Transcribed_RNA"/>
</dbReference>
<name>A0A0E9U9M6_ANGAN</name>
<proteinExistence type="predicted"/>
<evidence type="ECO:0000313" key="1">
    <source>
        <dbReference type="EMBL" id="JAH62614.1"/>
    </source>
</evidence>
<accession>A0A0E9U9M6</accession>
<dbReference type="AlphaFoldDB" id="A0A0E9U9M6"/>
<protein>
    <submittedName>
        <fullName evidence="1">Uncharacterized protein</fullName>
    </submittedName>
</protein>
<organism evidence="1">
    <name type="scientific">Anguilla anguilla</name>
    <name type="common">European freshwater eel</name>
    <name type="synonym">Muraena anguilla</name>
    <dbReference type="NCBI Taxonomy" id="7936"/>
    <lineage>
        <taxon>Eukaryota</taxon>
        <taxon>Metazoa</taxon>
        <taxon>Chordata</taxon>
        <taxon>Craniata</taxon>
        <taxon>Vertebrata</taxon>
        <taxon>Euteleostomi</taxon>
        <taxon>Actinopterygii</taxon>
        <taxon>Neopterygii</taxon>
        <taxon>Teleostei</taxon>
        <taxon>Anguilliformes</taxon>
        <taxon>Anguillidae</taxon>
        <taxon>Anguilla</taxon>
    </lineage>
</organism>